<keyword evidence="1" id="KW-0812">Transmembrane</keyword>
<keyword evidence="3" id="KW-1185">Reference proteome</keyword>
<keyword evidence="1" id="KW-0472">Membrane</keyword>
<proteinExistence type="predicted"/>
<sequence length="177" mass="20895">MTKFRLSKKKIIILSIVGVVLTSIYLTYLNLENSIMEYYSKNWVSKSITESKSKGAFVRELKFSPNEIEKYGLKIQFNECWIEQQTKLEHSFLFFEEYKPTGKYRMCFNLKEKLPEINTLLSYFFINQNGKSFEKNGSGNLEVFSASIDKNRKEQIKINFVKSFKEPEEKIVTVNFK</sequence>
<evidence type="ECO:0000313" key="3">
    <source>
        <dbReference type="Proteomes" id="UP000621670"/>
    </source>
</evidence>
<organism evidence="2 3">
    <name type="scientific">Flavobacterium turcicum</name>
    <dbReference type="NCBI Taxonomy" id="2764718"/>
    <lineage>
        <taxon>Bacteria</taxon>
        <taxon>Pseudomonadati</taxon>
        <taxon>Bacteroidota</taxon>
        <taxon>Flavobacteriia</taxon>
        <taxon>Flavobacteriales</taxon>
        <taxon>Flavobacteriaceae</taxon>
        <taxon>Flavobacterium</taxon>
    </lineage>
</organism>
<dbReference type="RefSeq" id="WP_166139206.1">
    <property type="nucleotide sequence ID" value="NZ_JAAOBY010000016.1"/>
</dbReference>
<gene>
    <name evidence="2" type="ORF">H8R26_14745</name>
</gene>
<comment type="caution">
    <text evidence="2">The sequence shown here is derived from an EMBL/GenBank/DDBJ whole genome shotgun (WGS) entry which is preliminary data.</text>
</comment>
<keyword evidence="1" id="KW-1133">Transmembrane helix</keyword>
<evidence type="ECO:0000256" key="1">
    <source>
        <dbReference type="SAM" id="Phobius"/>
    </source>
</evidence>
<dbReference type="Proteomes" id="UP000621670">
    <property type="component" value="Unassembled WGS sequence"/>
</dbReference>
<protein>
    <submittedName>
        <fullName evidence="2">Uncharacterized protein</fullName>
    </submittedName>
</protein>
<dbReference type="EMBL" id="JACRUM010000017">
    <property type="protein sequence ID" value="MBC5864684.1"/>
    <property type="molecule type" value="Genomic_DNA"/>
</dbReference>
<feature type="transmembrane region" description="Helical" evidence="1">
    <location>
        <begin position="12"/>
        <end position="31"/>
    </location>
</feature>
<name>A0ABR7JKH5_9FLAO</name>
<evidence type="ECO:0000313" key="2">
    <source>
        <dbReference type="EMBL" id="MBC5864684.1"/>
    </source>
</evidence>
<reference evidence="2 3" key="1">
    <citation type="submission" date="2020-08" db="EMBL/GenBank/DDBJ databases">
        <title>Description of novel Flavobacterium F-400 isolate.</title>
        <authorList>
            <person name="Saticioglu I."/>
            <person name="Duman M."/>
            <person name="Altun S."/>
        </authorList>
    </citation>
    <scope>NUCLEOTIDE SEQUENCE [LARGE SCALE GENOMIC DNA]</scope>
    <source>
        <strain evidence="2 3">F-400</strain>
    </source>
</reference>
<accession>A0ABR7JKH5</accession>